<gene>
    <name evidence="10" type="ORF">LWI29_037066</name>
</gene>
<evidence type="ECO:0000256" key="3">
    <source>
        <dbReference type="ARBA" id="ARBA00022448"/>
    </source>
</evidence>
<dbReference type="InterPro" id="IPR004648">
    <property type="entry name" value="Oligpept_transpt"/>
</dbReference>
<dbReference type="GO" id="GO:0035673">
    <property type="term" value="F:oligopeptide transmembrane transporter activity"/>
    <property type="evidence" value="ECO:0007669"/>
    <property type="project" value="InterPro"/>
</dbReference>
<keyword evidence="8 9" id="KW-0472">Membrane</keyword>
<evidence type="ECO:0008006" key="12">
    <source>
        <dbReference type="Google" id="ProtNLM"/>
    </source>
</evidence>
<proteinExistence type="inferred from homology"/>
<reference evidence="10" key="2">
    <citation type="submission" date="2023-06" db="EMBL/GenBank/DDBJ databases">
        <authorList>
            <person name="Swenson N.G."/>
            <person name="Wegrzyn J.L."/>
            <person name="Mcevoy S.L."/>
        </authorList>
    </citation>
    <scope>NUCLEOTIDE SEQUENCE</scope>
    <source>
        <strain evidence="10">NS2018</strain>
        <tissue evidence="10">Leaf</tissue>
    </source>
</reference>
<feature type="transmembrane region" description="Helical" evidence="9">
    <location>
        <begin position="549"/>
        <end position="571"/>
    </location>
</feature>
<organism evidence="10 11">
    <name type="scientific">Acer saccharum</name>
    <name type="common">Sugar maple</name>
    <dbReference type="NCBI Taxonomy" id="4024"/>
    <lineage>
        <taxon>Eukaryota</taxon>
        <taxon>Viridiplantae</taxon>
        <taxon>Streptophyta</taxon>
        <taxon>Embryophyta</taxon>
        <taxon>Tracheophyta</taxon>
        <taxon>Spermatophyta</taxon>
        <taxon>Magnoliopsida</taxon>
        <taxon>eudicotyledons</taxon>
        <taxon>Gunneridae</taxon>
        <taxon>Pentapetalae</taxon>
        <taxon>rosids</taxon>
        <taxon>malvids</taxon>
        <taxon>Sapindales</taxon>
        <taxon>Sapindaceae</taxon>
        <taxon>Hippocastanoideae</taxon>
        <taxon>Acereae</taxon>
        <taxon>Acer</taxon>
    </lineage>
</organism>
<dbReference type="AlphaFoldDB" id="A0AA39S2V4"/>
<feature type="transmembrane region" description="Helical" evidence="9">
    <location>
        <begin position="464"/>
        <end position="485"/>
    </location>
</feature>
<sequence length="758" mass="84502">MIRRRYNKLEGLKDLDGIWKSDKSNMKSIVVSYFNNLFSNIPSSYAYGDLPNLFPTLDEGVAEDLNKPVCEDEAKDGLSDGDATSNDSPIEQVRLMVPITDDPTLPTLTFRTWVLGPITCAILAFVSQFFLYRQNTIRIPSTCVQMLLIALGKLMAATLPSKPVKVPGTRWSFSMNPGPFNIKENVLLTILATSGSDSPYAVTILSVKKIYYKKYLNFWAGLLMVLTTQFFLITVTASFAYAVVPGYFFPSIGALSIVCLFWKNSVTAQLIGSGLSGFGIGSFSFDWNVISSYLANPLGFPMSTIISNAIGFVLLLYIICPIAYWTNSNNARHFPFSSLELFDKSGHLYDVSKVLNHSDLTFNKKGYENYSHLYMSVVYLFSIGFEFASITATLSHFVAFHARDVWRQFKQAYLNKNANIEDIHNRLMKKYDLVPQWWFFAIAVLGIFMGILSCEGFGNQMQLPYWGILLACLIVMIFLLPLGVLRATTGQSMDLVVISELLMGYIYPGRPIANLVFKALTISTQSHALSFFSEFKLAHYMKIAPRSMFVAQVTGTIISSIVSVAASWWLLSAVENICVPEKLPKGSPWTCPGMTVTYDNSVIWGVVGPMRIYYPDGVYSKLLYFFLIGGIAPLLIWALSKYFPEKKWIKSINIPNILGGASVLLIAGAVNYWSWITVGVLFNVIIYNKYKDWWTKYNYVLANGLDLGVAFQSLLTSATLQINGIYGVNWWGLDVGDHCPLAQCPTAPGVSVEGCPTV</sequence>
<feature type="transmembrane region" description="Helical" evidence="9">
    <location>
        <begin position="305"/>
        <end position="325"/>
    </location>
</feature>
<dbReference type="InterPro" id="IPR004813">
    <property type="entry name" value="OPT"/>
</dbReference>
<dbReference type="PANTHER" id="PTHR22601">
    <property type="entry name" value="ISP4 LIKE PROTEIN"/>
    <property type="match status" value="1"/>
</dbReference>
<evidence type="ECO:0000256" key="6">
    <source>
        <dbReference type="ARBA" id="ARBA00022927"/>
    </source>
</evidence>
<evidence type="ECO:0000256" key="8">
    <source>
        <dbReference type="ARBA" id="ARBA00023136"/>
    </source>
</evidence>
<dbReference type="Pfam" id="PF03169">
    <property type="entry name" value="OPT"/>
    <property type="match status" value="1"/>
</dbReference>
<keyword evidence="5" id="KW-0571">Peptide transport</keyword>
<keyword evidence="11" id="KW-1185">Reference proteome</keyword>
<comment type="caution">
    <text evidence="10">The sequence shown here is derived from an EMBL/GenBank/DDBJ whole genome shotgun (WGS) entry which is preliminary data.</text>
</comment>
<keyword evidence="7 9" id="KW-1133">Transmembrane helix</keyword>
<name>A0AA39S2V4_ACESA</name>
<evidence type="ECO:0000256" key="5">
    <source>
        <dbReference type="ARBA" id="ARBA00022856"/>
    </source>
</evidence>
<feature type="transmembrane region" description="Helical" evidence="9">
    <location>
        <begin position="661"/>
        <end position="687"/>
    </location>
</feature>
<feature type="transmembrane region" description="Helical" evidence="9">
    <location>
        <begin position="377"/>
        <end position="400"/>
    </location>
</feature>
<dbReference type="NCBIfam" id="TIGR00728">
    <property type="entry name" value="OPT_sfam"/>
    <property type="match status" value="1"/>
</dbReference>
<comment type="similarity">
    <text evidence="2">Belongs to the oligopeptide OPT transporter (TC 2.A.67.1) family.</text>
</comment>
<evidence type="ECO:0000256" key="1">
    <source>
        <dbReference type="ARBA" id="ARBA00004141"/>
    </source>
</evidence>
<feature type="transmembrane region" description="Helical" evidence="9">
    <location>
        <begin position="622"/>
        <end position="640"/>
    </location>
</feature>
<evidence type="ECO:0000256" key="4">
    <source>
        <dbReference type="ARBA" id="ARBA00022692"/>
    </source>
</evidence>
<accession>A0AA39S2V4</accession>
<feature type="transmembrane region" description="Helical" evidence="9">
    <location>
        <begin position="437"/>
        <end position="458"/>
    </location>
</feature>
<evidence type="ECO:0000256" key="9">
    <source>
        <dbReference type="SAM" id="Phobius"/>
    </source>
</evidence>
<dbReference type="GO" id="GO:0015031">
    <property type="term" value="P:protein transport"/>
    <property type="evidence" value="ECO:0007669"/>
    <property type="project" value="UniProtKB-KW"/>
</dbReference>
<comment type="subcellular location">
    <subcellularLocation>
        <location evidence="1">Membrane</location>
        <topology evidence="1">Multi-pass membrane protein</topology>
    </subcellularLocation>
</comment>
<feature type="transmembrane region" description="Helical" evidence="9">
    <location>
        <begin position="239"/>
        <end position="262"/>
    </location>
</feature>
<dbReference type="Proteomes" id="UP001168877">
    <property type="component" value="Unassembled WGS sequence"/>
</dbReference>
<keyword evidence="6" id="KW-0653">Protein transport</keyword>
<protein>
    <recommendedName>
        <fullName evidence="12">Oligopeptide transporter</fullName>
    </recommendedName>
</protein>
<evidence type="ECO:0000313" key="10">
    <source>
        <dbReference type="EMBL" id="KAK0583448.1"/>
    </source>
</evidence>
<keyword evidence="3" id="KW-0813">Transport</keyword>
<feature type="transmembrane region" description="Helical" evidence="9">
    <location>
        <begin position="215"/>
        <end position="233"/>
    </location>
</feature>
<reference evidence="10" key="1">
    <citation type="journal article" date="2022" name="Plant J.">
        <title>Strategies of tolerance reflected in two North American maple genomes.</title>
        <authorList>
            <person name="McEvoy S.L."/>
            <person name="Sezen U.U."/>
            <person name="Trouern-Trend A."/>
            <person name="McMahon S.M."/>
            <person name="Schaberg P.G."/>
            <person name="Yang J."/>
            <person name="Wegrzyn J.L."/>
            <person name="Swenson N.G."/>
        </authorList>
    </citation>
    <scope>NUCLEOTIDE SEQUENCE</scope>
    <source>
        <strain evidence="10">NS2018</strain>
    </source>
</reference>
<dbReference type="EMBL" id="JAUESC010000384">
    <property type="protein sequence ID" value="KAK0583448.1"/>
    <property type="molecule type" value="Genomic_DNA"/>
</dbReference>
<keyword evidence="4 9" id="KW-0812">Transmembrane</keyword>
<evidence type="ECO:0000313" key="11">
    <source>
        <dbReference type="Proteomes" id="UP001168877"/>
    </source>
</evidence>
<evidence type="ECO:0000256" key="2">
    <source>
        <dbReference type="ARBA" id="ARBA00005484"/>
    </source>
</evidence>
<dbReference type="GO" id="GO:0016020">
    <property type="term" value="C:membrane"/>
    <property type="evidence" value="ECO:0007669"/>
    <property type="project" value="UniProtKB-SubCell"/>
</dbReference>
<evidence type="ECO:0000256" key="7">
    <source>
        <dbReference type="ARBA" id="ARBA00022989"/>
    </source>
</evidence>
<feature type="transmembrane region" description="Helical" evidence="9">
    <location>
        <begin position="113"/>
        <end position="131"/>
    </location>
</feature>